<dbReference type="InterPro" id="IPR050482">
    <property type="entry name" value="Sensor_HK_TwoCompSys"/>
</dbReference>
<dbReference type="SUPFAM" id="SSF48452">
    <property type="entry name" value="TPR-like"/>
    <property type="match status" value="2"/>
</dbReference>
<reference evidence="7 8" key="1">
    <citation type="submission" date="2018-06" db="EMBL/GenBank/DDBJ databases">
        <title>Genomic Encyclopedia of Archaeal and Bacterial Type Strains, Phase II (KMG-II): from individual species to whole genera.</title>
        <authorList>
            <person name="Goeker M."/>
        </authorList>
    </citation>
    <scope>NUCLEOTIDE SEQUENCE [LARGE SCALE GENOMIC DNA]</scope>
    <source>
        <strain evidence="7 8">DSM 17205</strain>
    </source>
</reference>
<evidence type="ECO:0000256" key="2">
    <source>
        <dbReference type="ARBA" id="ARBA00022777"/>
    </source>
</evidence>
<evidence type="ECO:0000256" key="5">
    <source>
        <dbReference type="SAM" id="Coils"/>
    </source>
</evidence>
<feature type="repeat" description="TPR" evidence="4">
    <location>
        <begin position="186"/>
        <end position="219"/>
    </location>
</feature>
<evidence type="ECO:0000256" key="4">
    <source>
        <dbReference type="PROSITE-ProRule" id="PRU00339"/>
    </source>
</evidence>
<dbReference type="InterPro" id="IPR011990">
    <property type="entry name" value="TPR-like_helical_dom_sf"/>
</dbReference>
<evidence type="ECO:0000313" key="8">
    <source>
        <dbReference type="Proteomes" id="UP000248584"/>
    </source>
</evidence>
<dbReference type="Pfam" id="PF13424">
    <property type="entry name" value="TPR_12"/>
    <property type="match status" value="2"/>
</dbReference>
<dbReference type="SMART" id="SM00028">
    <property type="entry name" value="TPR"/>
    <property type="match status" value="5"/>
</dbReference>
<keyword evidence="8" id="KW-1185">Reference proteome</keyword>
<sequence>MKRKICFSFLIFITFTQSLKAQNQSDYERYSFKGDTLFSDGKYLSATKEYKNALIQLTDNQYIEKIETFYRIGHSFQRATDLDSASFYYLKGDSYYHEDLPKILKSKFHHNKASINYALGKTDSAMYHSIKALDIANKTDNLSYQSLTHSNLGDIFLKKEIFEKAEEYYNTSLKLAEKSKDELAKADVIQRIGQLKLKEKNYQEAINYMNKALSIYERNKNKLGILASKTYLSQAYYFSGNFELATQISFQLIPLMNEIEFSGNTKKLINNANEMIKLPSRDSLSKKALAKAKKLMEENIALTTVPEVNIDQKKAIIKFFEEEVKQIKDTSFITYKQPSLNKKLNEISKQKDSLYQAALKGQFKELEIKYRTQEKEKELAEQKIATQEQELLAQQESSKKWLFISLFLISSLLILSVIIYFYFRNKKQKITHQINILKAKQQEQDNLGRELHDRSSKDLEAVVIALNKSGNKQLADQVDIIKSEIRTLSHELSYVDFTESEFDEQIITLAACYDSHETSIELIGLNKIPWQQIESTLKHHLLLTIREAISNVYNHANATELIIEFQKNRDAIHLIISDNGNGFDLKEKLGQGLRNLRNRLKDIGGHLDIISSEEKGTILNIIVKP</sequence>
<dbReference type="InterPro" id="IPR036890">
    <property type="entry name" value="HATPase_C_sf"/>
</dbReference>
<proteinExistence type="predicted"/>
<keyword evidence="1" id="KW-0808">Transferase</keyword>
<feature type="transmembrane region" description="Helical" evidence="6">
    <location>
        <begin position="401"/>
        <end position="423"/>
    </location>
</feature>
<dbReference type="PROSITE" id="PS50005">
    <property type="entry name" value="TPR"/>
    <property type="match status" value="2"/>
</dbReference>
<feature type="repeat" description="TPR" evidence="4">
    <location>
        <begin position="146"/>
        <end position="179"/>
    </location>
</feature>
<dbReference type="Gene3D" id="3.30.565.10">
    <property type="entry name" value="Histidine kinase-like ATPase, C-terminal domain"/>
    <property type="match status" value="1"/>
</dbReference>
<dbReference type="Gene3D" id="1.25.40.10">
    <property type="entry name" value="Tetratricopeptide repeat domain"/>
    <property type="match status" value="2"/>
</dbReference>
<keyword evidence="5" id="KW-0175">Coiled coil</keyword>
<dbReference type="InterPro" id="IPR019734">
    <property type="entry name" value="TPR_rpt"/>
</dbReference>
<evidence type="ECO:0000256" key="3">
    <source>
        <dbReference type="ARBA" id="ARBA00023012"/>
    </source>
</evidence>
<gene>
    <name evidence="7" type="ORF">LX97_00904</name>
</gene>
<dbReference type="GO" id="GO:0016301">
    <property type="term" value="F:kinase activity"/>
    <property type="evidence" value="ECO:0007669"/>
    <property type="project" value="UniProtKB-KW"/>
</dbReference>
<dbReference type="CDD" id="cd16917">
    <property type="entry name" value="HATPase_UhpB-NarQ-NarX-like"/>
    <property type="match status" value="1"/>
</dbReference>
<keyword evidence="4" id="KW-0802">TPR repeat</keyword>
<organism evidence="7 8">
    <name type="scientific">Nonlabens dokdonensis</name>
    <dbReference type="NCBI Taxonomy" id="328515"/>
    <lineage>
        <taxon>Bacteria</taxon>
        <taxon>Pseudomonadati</taxon>
        <taxon>Bacteroidota</taxon>
        <taxon>Flavobacteriia</taxon>
        <taxon>Flavobacteriales</taxon>
        <taxon>Flavobacteriaceae</taxon>
        <taxon>Nonlabens</taxon>
    </lineage>
</organism>
<evidence type="ECO:0000256" key="6">
    <source>
        <dbReference type="SAM" id="Phobius"/>
    </source>
</evidence>
<keyword evidence="6" id="KW-0472">Membrane</keyword>
<dbReference type="RefSeq" id="WP_015361732.1">
    <property type="nucleotide sequence ID" value="NZ_QKZR01000001.1"/>
</dbReference>
<name>A0ABX5Q1L3_9FLAO</name>
<dbReference type="SUPFAM" id="SSF55874">
    <property type="entry name" value="ATPase domain of HSP90 chaperone/DNA topoisomerase II/histidine kinase"/>
    <property type="match status" value="1"/>
</dbReference>
<accession>A0ABX5Q1L3</accession>
<keyword evidence="6" id="KW-0812">Transmembrane</keyword>
<keyword evidence="2 7" id="KW-0418">Kinase</keyword>
<feature type="coiled-coil region" evidence="5">
    <location>
        <begin position="356"/>
        <end position="397"/>
    </location>
</feature>
<dbReference type="PANTHER" id="PTHR24421">
    <property type="entry name" value="NITRATE/NITRITE SENSOR PROTEIN NARX-RELATED"/>
    <property type="match status" value="1"/>
</dbReference>
<comment type="caution">
    <text evidence="7">The sequence shown here is derived from an EMBL/GenBank/DDBJ whole genome shotgun (WGS) entry which is preliminary data.</text>
</comment>
<keyword evidence="3" id="KW-0902">Two-component regulatory system</keyword>
<protein>
    <submittedName>
        <fullName evidence="7">Signal transduction histidine kinase</fullName>
    </submittedName>
</protein>
<dbReference type="EMBL" id="QKZR01000001">
    <property type="protein sequence ID" value="PZX43899.1"/>
    <property type="molecule type" value="Genomic_DNA"/>
</dbReference>
<dbReference type="Proteomes" id="UP000248584">
    <property type="component" value="Unassembled WGS sequence"/>
</dbReference>
<evidence type="ECO:0000313" key="7">
    <source>
        <dbReference type="EMBL" id="PZX43899.1"/>
    </source>
</evidence>
<evidence type="ECO:0000256" key="1">
    <source>
        <dbReference type="ARBA" id="ARBA00022679"/>
    </source>
</evidence>
<keyword evidence="6" id="KW-1133">Transmembrane helix</keyword>